<dbReference type="InterPro" id="IPR012674">
    <property type="entry name" value="Calycin"/>
</dbReference>
<organism evidence="1 2">
    <name type="scientific">Clostridium liquoris</name>
    <dbReference type="NCBI Taxonomy" id="1289519"/>
    <lineage>
        <taxon>Bacteria</taxon>
        <taxon>Bacillati</taxon>
        <taxon>Bacillota</taxon>
        <taxon>Clostridia</taxon>
        <taxon>Eubacteriales</taxon>
        <taxon>Clostridiaceae</taxon>
        <taxon>Clostridium</taxon>
    </lineage>
</organism>
<gene>
    <name evidence="1" type="primary">ywiB</name>
    <name evidence="1" type="ORF">CLLI_02940</name>
</gene>
<dbReference type="Pfam" id="PF09148">
    <property type="entry name" value="DUF1934"/>
    <property type="match status" value="1"/>
</dbReference>
<name>A0A2T0B9A8_9CLOT</name>
<dbReference type="Gene3D" id="2.40.128.20">
    <property type="match status" value="1"/>
</dbReference>
<proteinExistence type="predicted"/>
<accession>A0A2T0B9A8</accession>
<dbReference type="EMBL" id="PVXO01000006">
    <property type="protein sequence ID" value="PRR80413.1"/>
    <property type="molecule type" value="Genomic_DNA"/>
</dbReference>
<dbReference type="OrthoDB" id="1680906at2"/>
<evidence type="ECO:0000313" key="2">
    <source>
        <dbReference type="Proteomes" id="UP000239706"/>
    </source>
</evidence>
<dbReference type="Proteomes" id="UP000239706">
    <property type="component" value="Unassembled WGS sequence"/>
</dbReference>
<dbReference type="InterPro" id="IPR015231">
    <property type="entry name" value="DUF1934"/>
</dbReference>
<comment type="caution">
    <text evidence="1">The sequence shown here is derived from an EMBL/GenBank/DDBJ whole genome shotgun (WGS) entry which is preliminary data.</text>
</comment>
<protein>
    <submittedName>
        <fullName evidence="1">Putative beta-barrel protein YwiB</fullName>
    </submittedName>
</protein>
<reference evidence="1 2" key="1">
    <citation type="submission" date="2018-03" db="EMBL/GenBank/DDBJ databases">
        <title>Genome sequence of Clostridium liquoris DSM 100320.</title>
        <authorList>
            <person name="Poehlein A."/>
            <person name="Daniel R."/>
        </authorList>
    </citation>
    <scope>NUCLEOTIDE SEQUENCE [LARGE SCALE GENOMIC DNA]</scope>
    <source>
        <strain evidence="1 2">DSM 100320</strain>
    </source>
</reference>
<dbReference type="AlphaFoldDB" id="A0A2T0B9A8"/>
<sequence>MKKTALISVSSKQSKKENDTIEVVTPGSFYKKENCYYVVYNETEISGMEGTTTTFKINSQDNKFSLIRIGTTSTKMEFQKSTGDISLYNTPYGTLELKIDTKELNMDINDNGGNVFVSYDMSVAGQKPQNTSLKINIKAQ</sequence>
<keyword evidence="2" id="KW-1185">Reference proteome</keyword>
<evidence type="ECO:0000313" key="1">
    <source>
        <dbReference type="EMBL" id="PRR80413.1"/>
    </source>
</evidence>
<dbReference type="SUPFAM" id="SSF50814">
    <property type="entry name" value="Lipocalins"/>
    <property type="match status" value="1"/>
</dbReference>
<dbReference type="RefSeq" id="WP_106062489.1">
    <property type="nucleotide sequence ID" value="NZ_PVXO01000006.1"/>
</dbReference>